<dbReference type="InterPro" id="IPR035901">
    <property type="entry name" value="GIY-YIG_endonuc_sf"/>
</dbReference>
<organism evidence="1 2">
    <name type="scientific">Methylobacterium radiotolerans</name>
    <dbReference type="NCBI Taxonomy" id="31998"/>
    <lineage>
        <taxon>Bacteria</taxon>
        <taxon>Pseudomonadati</taxon>
        <taxon>Pseudomonadota</taxon>
        <taxon>Alphaproteobacteria</taxon>
        <taxon>Hyphomicrobiales</taxon>
        <taxon>Methylobacteriaceae</taxon>
        <taxon>Methylobacterium</taxon>
    </lineage>
</organism>
<dbReference type="SUPFAM" id="SSF82771">
    <property type="entry name" value="GIY-YIG endonuclease"/>
    <property type="match status" value="1"/>
</dbReference>
<evidence type="ECO:0000313" key="2">
    <source>
        <dbReference type="Proteomes" id="UP001549119"/>
    </source>
</evidence>
<name>A0ABV2NHZ6_9HYPH</name>
<sequence>MPREARKAAVNAYKDRAVEAGIYAIRCAATGETWVGGAPDLPAIRNRLWFTLRLGTNTHRTLQDAWNRHGADAFAFEIVERLDEEASGYVRDRAMREHLTRWADRLGAVRI</sequence>
<dbReference type="Proteomes" id="UP001549119">
    <property type="component" value="Unassembled WGS sequence"/>
</dbReference>
<dbReference type="GeneID" id="6140115"/>
<accession>A0ABV2NHZ6</accession>
<dbReference type="Gene3D" id="3.40.1440.10">
    <property type="entry name" value="GIY-YIG endonuclease"/>
    <property type="match status" value="1"/>
</dbReference>
<reference evidence="1 2" key="1">
    <citation type="submission" date="2024-06" db="EMBL/GenBank/DDBJ databases">
        <title>Genomics of switchgrass bacterial isolates.</title>
        <authorList>
            <person name="Shade A."/>
        </authorList>
    </citation>
    <scope>NUCLEOTIDE SEQUENCE [LARGE SCALE GENOMIC DNA]</scope>
    <source>
        <strain evidence="1 2">PvP084</strain>
    </source>
</reference>
<evidence type="ECO:0008006" key="3">
    <source>
        <dbReference type="Google" id="ProtNLM"/>
    </source>
</evidence>
<dbReference type="EMBL" id="JBEPNW010000002">
    <property type="protein sequence ID" value="MET3866092.1"/>
    <property type="molecule type" value="Genomic_DNA"/>
</dbReference>
<comment type="caution">
    <text evidence="1">The sequence shown here is derived from an EMBL/GenBank/DDBJ whole genome shotgun (WGS) entry which is preliminary data.</text>
</comment>
<dbReference type="CDD" id="cd10451">
    <property type="entry name" value="GIY-YIG_LuxR_like"/>
    <property type="match status" value="1"/>
</dbReference>
<keyword evidence="2" id="KW-1185">Reference proteome</keyword>
<protein>
    <recommendedName>
        <fullName evidence="3">GIY-YIG nuclease family protein</fullName>
    </recommendedName>
</protein>
<evidence type="ECO:0000313" key="1">
    <source>
        <dbReference type="EMBL" id="MET3866092.1"/>
    </source>
</evidence>
<gene>
    <name evidence="1" type="ORF">ABIC20_003401</name>
</gene>
<proteinExistence type="predicted"/>
<dbReference type="RefSeq" id="WP_012320985.1">
    <property type="nucleotide sequence ID" value="NZ_BJXP01000050.1"/>
</dbReference>